<reference evidence="3 4" key="1">
    <citation type="submission" date="2019-07" db="EMBL/GenBank/DDBJ databases">
        <title>Genomic Encyclopedia of Type Strains, Phase IV (KMG-IV): sequencing the most valuable type-strain genomes for metagenomic binning, comparative biology and taxonomic classification.</title>
        <authorList>
            <person name="Goeker M."/>
        </authorList>
    </citation>
    <scope>NUCLEOTIDE SEQUENCE [LARGE SCALE GENOMIC DNA]</scope>
    <source>
        <strain evidence="3 4">DSM 18961</strain>
    </source>
</reference>
<dbReference type="AlphaFoldDB" id="A0A5S5DS74"/>
<dbReference type="InterPro" id="IPR036034">
    <property type="entry name" value="PDZ_sf"/>
</dbReference>
<dbReference type="Pfam" id="PF13650">
    <property type="entry name" value="Asp_protease_2"/>
    <property type="match status" value="1"/>
</dbReference>
<evidence type="ECO:0000256" key="1">
    <source>
        <dbReference type="ARBA" id="ARBA00022801"/>
    </source>
</evidence>
<dbReference type="Gene3D" id="2.40.70.10">
    <property type="entry name" value="Acid Proteases"/>
    <property type="match status" value="1"/>
</dbReference>
<keyword evidence="3" id="KW-0645">Protease</keyword>
<sequence>MLFSLKSLSQRGFQFYGNNDERQKINFKLINNLIVIPLKINGKELSFILDTGVNETILFNLNQNDSIGLNDVKKITLQGLGSGEPVEALLSSNNTFQIKNLISLQEDLYVILRDAFNVSARMGITIHGIIGYDLLQNVIAKINYTSKTIIFYNPKKYSYSKCRKCEEFTLEFYRNKPYINAEIQLEALGNKKTNVKLLIDSGGSDALWLFEDTKEEIKTPKKYFKDILGEGLSGTIYGNRSKISEISLGRFAIKKPTVSFLDSVSSFNARKFKERNGSIGGGILKRFKVWIDYPNKKITLKKNSSFKKGFYYNMSGLNVIYSGQELIKEESTSKINDSFNSNNKTANNKTISFITSYHYKFKPSYKVENVVEGSPAFEVGVMKEDIIKRINNKPAHSYKLYDITTLFHSKPGKKIRIEVERFGVIFKYEFRLKERI</sequence>
<name>A0A5S5DS74_9FLAO</name>
<feature type="domain" description="Peptidase A2" evidence="2">
    <location>
        <begin position="45"/>
        <end position="82"/>
    </location>
</feature>
<evidence type="ECO:0000313" key="3">
    <source>
        <dbReference type="EMBL" id="TYP98773.1"/>
    </source>
</evidence>
<dbReference type="InterPro" id="IPR001995">
    <property type="entry name" value="Peptidase_A2_cat"/>
</dbReference>
<dbReference type="OrthoDB" id="3521766at2"/>
<dbReference type="GO" id="GO:0004190">
    <property type="term" value="F:aspartic-type endopeptidase activity"/>
    <property type="evidence" value="ECO:0007669"/>
    <property type="project" value="InterPro"/>
</dbReference>
<accession>A0A5S5DS74</accession>
<dbReference type="GO" id="GO:0006508">
    <property type="term" value="P:proteolysis"/>
    <property type="evidence" value="ECO:0007669"/>
    <property type="project" value="UniProtKB-KW"/>
</dbReference>
<dbReference type="SUPFAM" id="SSF50156">
    <property type="entry name" value="PDZ domain-like"/>
    <property type="match status" value="1"/>
</dbReference>
<dbReference type="Proteomes" id="UP000323136">
    <property type="component" value="Unassembled WGS sequence"/>
</dbReference>
<proteinExistence type="predicted"/>
<dbReference type="Gene3D" id="2.30.42.10">
    <property type="match status" value="1"/>
</dbReference>
<dbReference type="InterPro" id="IPR021109">
    <property type="entry name" value="Peptidase_aspartic_dom_sf"/>
</dbReference>
<gene>
    <name evidence="3" type="ORF">C7447_10288</name>
</gene>
<organism evidence="3 4">
    <name type="scientific">Tenacibaculum adriaticum</name>
    <dbReference type="NCBI Taxonomy" id="413713"/>
    <lineage>
        <taxon>Bacteria</taxon>
        <taxon>Pseudomonadati</taxon>
        <taxon>Bacteroidota</taxon>
        <taxon>Flavobacteriia</taxon>
        <taxon>Flavobacteriales</taxon>
        <taxon>Flavobacteriaceae</taxon>
        <taxon>Tenacibaculum</taxon>
    </lineage>
</organism>
<dbReference type="SUPFAM" id="SSF50630">
    <property type="entry name" value="Acid proteases"/>
    <property type="match status" value="1"/>
</dbReference>
<dbReference type="EMBL" id="VNIA01000002">
    <property type="protein sequence ID" value="TYP98773.1"/>
    <property type="molecule type" value="Genomic_DNA"/>
</dbReference>
<protein>
    <submittedName>
        <fullName evidence="3">Aspartyl protease</fullName>
    </submittedName>
</protein>
<evidence type="ECO:0000313" key="4">
    <source>
        <dbReference type="Proteomes" id="UP000323136"/>
    </source>
</evidence>
<comment type="caution">
    <text evidence="3">The sequence shown here is derived from an EMBL/GenBank/DDBJ whole genome shotgun (WGS) entry which is preliminary data.</text>
</comment>
<dbReference type="PROSITE" id="PS50175">
    <property type="entry name" value="ASP_PROT_RETROV"/>
    <property type="match status" value="1"/>
</dbReference>
<keyword evidence="4" id="KW-1185">Reference proteome</keyword>
<keyword evidence="1" id="KW-0378">Hydrolase</keyword>
<evidence type="ECO:0000259" key="2">
    <source>
        <dbReference type="PROSITE" id="PS50175"/>
    </source>
</evidence>